<reference evidence="3" key="1">
    <citation type="journal article" date="2019" name="Int. J. Syst. Evol. Microbiol.">
        <title>The Global Catalogue of Microorganisms (GCM) 10K type strain sequencing project: providing services to taxonomists for standard genome sequencing and annotation.</title>
        <authorList>
            <consortium name="The Broad Institute Genomics Platform"/>
            <consortium name="The Broad Institute Genome Sequencing Center for Infectious Disease"/>
            <person name="Wu L."/>
            <person name="Ma J."/>
        </authorList>
    </citation>
    <scope>NUCLEOTIDE SEQUENCE [LARGE SCALE GENOMIC DNA]</scope>
    <source>
        <strain evidence="3">DFY41</strain>
    </source>
</reference>
<dbReference type="Pfam" id="PF00583">
    <property type="entry name" value="Acetyltransf_1"/>
    <property type="match status" value="1"/>
</dbReference>
<accession>A0ABW0BPQ4</accession>
<dbReference type="SUPFAM" id="SSF55729">
    <property type="entry name" value="Acyl-CoA N-acyltransferases (Nat)"/>
    <property type="match status" value="1"/>
</dbReference>
<keyword evidence="3" id="KW-1185">Reference proteome</keyword>
<dbReference type="PROSITE" id="PS51186">
    <property type="entry name" value="GNAT"/>
    <property type="match status" value="1"/>
</dbReference>
<dbReference type="Proteomes" id="UP001596087">
    <property type="component" value="Unassembled WGS sequence"/>
</dbReference>
<dbReference type="EMBL" id="JBHSKD010000027">
    <property type="protein sequence ID" value="MFC5179223.1"/>
    <property type="molecule type" value="Genomic_DNA"/>
</dbReference>
<comment type="caution">
    <text evidence="2">The sequence shown here is derived from an EMBL/GenBank/DDBJ whole genome shotgun (WGS) entry which is preliminary data.</text>
</comment>
<feature type="domain" description="N-acetyltransferase" evidence="1">
    <location>
        <begin position="11"/>
        <end position="162"/>
    </location>
</feature>
<proteinExistence type="predicted"/>
<dbReference type="InterPro" id="IPR000182">
    <property type="entry name" value="GNAT_dom"/>
</dbReference>
<organism evidence="2 3">
    <name type="scientific">Nocardioides taihuensis</name>
    <dbReference type="NCBI Taxonomy" id="1835606"/>
    <lineage>
        <taxon>Bacteria</taxon>
        <taxon>Bacillati</taxon>
        <taxon>Actinomycetota</taxon>
        <taxon>Actinomycetes</taxon>
        <taxon>Propionibacteriales</taxon>
        <taxon>Nocardioidaceae</taxon>
        <taxon>Nocardioides</taxon>
    </lineage>
</organism>
<dbReference type="RefSeq" id="WP_378593178.1">
    <property type="nucleotide sequence ID" value="NZ_JBHSKD010000027.1"/>
</dbReference>
<evidence type="ECO:0000259" key="1">
    <source>
        <dbReference type="PROSITE" id="PS51186"/>
    </source>
</evidence>
<protein>
    <submittedName>
        <fullName evidence="2">GNAT family N-acetyltransferase</fullName>
    </submittedName>
</protein>
<evidence type="ECO:0000313" key="3">
    <source>
        <dbReference type="Proteomes" id="UP001596087"/>
    </source>
</evidence>
<dbReference type="CDD" id="cd04301">
    <property type="entry name" value="NAT_SF"/>
    <property type="match status" value="1"/>
</dbReference>
<evidence type="ECO:0000313" key="2">
    <source>
        <dbReference type="EMBL" id="MFC5179223.1"/>
    </source>
</evidence>
<dbReference type="Gene3D" id="3.40.630.30">
    <property type="match status" value="1"/>
</dbReference>
<name>A0ABW0BPQ4_9ACTN</name>
<gene>
    <name evidence="2" type="ORF">ACFPGP_21250</name>
</gene>
<dbReference type="InterPro" id="IPR016181">
    <property type="entry name" value="Acyl_CoA_acyltransferase"/>
</dbReference>
<sequence>MHASRQTGPSLTLRPTGPGDEDFLRSLFFEAKAEELADAAGGEALDTLVALQYDARARHYAAAYPGAVDQVVELDGQPAGRILVLERDRDLLVVDLGVRAAARGRGVASHAVAHWAALADRRGVPMLLHVSFGNPAAEVYRHLGFTEVGVDQGGLVMRRPAARNDEAALG</sequence>